<protein>
    <submittedName>
        <fullName evidence="1">Uncharacterized protein</fullName>
    </submittedName>
</protein>
<evidence type="ECO:0000313" key="1">
    <source>
        <dbReference type="EMBL" id="KAJ8355210.1"/>
    </source>
</evidence>
<keyword evidence="2" id="KW-1185">Reference proteome</keyword>
<gene>
    <name evidence="1" type="ORF">AAFF_G00086000</name>
</gene>
<dbReference type="Proteomes" id="UP001221898">
    <property type="component" value="Unassembled WGS sequence"/>
</dbReference>
<dbReference type="AlphaFoldDB" id="A0AAD7VXC8"/>
<organism evidence="1 2">
    <name type="scientific">Aldrovandia affinis</name>
    <dbReference type="NCBI Taxonomy" id="143900"/>
    <lineage>
        <taxon>Eukaryota</taxon>
        <taxon>Metazoa</taxon>
        <taxon>Chordata</taxon>
        <taxon>Craniata</taxon>
        <taxon>Vertebrata</taxon>
        <taxon>Euteleostomi</taxon>
        <taxon>Actinopterygii</taxon>
        <taxon>Neopterygii</taxon>
        <taxon>Teleostei</taxon>
        <taxon>Notacanthiformes</taxon>
        <taxon>Halosauridae</taxon>
        <taxon>Aldrovandia</taxon>
    </lineage>
</organism>
<sequence>MINYYEGWSSTFKQPSPNCVM</sequence>
<proteinExistence type="predicted"/>
<dbReference type="EMBL" id="JAINUG010001532">
    <property type="protein sequence ID" value="KAJ8355210.1"/>
    <property type="molecule type" value="Genomic_DNA"/>
</dbReference>
<comment type="caution">
    <text evidence="1">The sequence shown here is derived from an EMBL/GenBank/DDBJ whole genome shotgun (WGS) entry which is preliminary data.</text>
</comment>
<reference evidence="1" key="1">
    <citation type="journal article" date="2023" name="Science">
        <title>Genome structures resolve the early diversification of teleost fishes.</title>
        <authorList>
            <person name="Parey E."/>
            <person name="Louis A."/>
            <person name="Montfort J."/>
            <person name="Bouchez O."/>
            <person name="Roques C."/>
            <person name="Iampietro C."/>
            <person name="Lluch J."/>
            <person name="Castinel A."/>
            <person name="Donnadieu C."/>
            <person name="Desvignes T."/>
            <person name="Floi Bucao C."/>
            <person name="Jouanno E."/>
            <person name="Wen M."/>
            <person name="Mejri S."/>
            <person name="Dirks R."/>
            <person name="Jansen H."/>
            <person name="Henkel C."/>
            <person name="Chen W.J."/>
            <person name="Zahm M."/>
            <person name="Cabau C."/>
            <person name="Klopp C."/>
            <person name="Thompson A.W."/>
            <person name="Robinson-Rechavi M."/>
            <person name="Braasch I."/>
            <person name="Lecointre G."/>
            <person name="Bobe J."/>
            <person name="Postlethwait J.H."/>
            <person name="Berthelot C."/>
            <person name="Roest Crollius H."/>
            <person name="Guiguen Y."/>
        </authorList>
    </citation>
    <scope>NUCLEOTIDE SEQUENCE</scope>
    <source>
        <strain evidence="1">NC1722</strain>
    </source>
</reference>
<evidence type="ECO:0000313" key="2">
    <source>
        <dbReference type="Proteomes" id="UP001221898"/>
    </source>
</evidence>
<accession>A0AAD7VXC8</accession>
<name>A0AAD7VXC8_9TELE</name>